<dbReference type="PROSITE" id="PS50977">
    <property type="entry name" value="HTH_TETR_2"/>
    <property type="match status" value="1"/>
</dbReference>
<sequence length="185" mass="21983">MTQLTQRAMAASLKKMLSRKTLDKITVKEIADDCGVKRQTFYYHFKDIYDLLEWTFVQEGEQFIDAERICKNWQDVYLEVFQYIENNKNFTINAYNSMGREHLERYFYKIVYDLIALFIEGTRDSHKISQEDKDFICNFYKYALVGIILDWIRGGMKADPKVITSKLHSLLKQQMHTDLFPLSSD</sequence>
<dbReference type="Gene3D" id="1.10.357.10">
    <property type="entry name" value="Tetracycline Repressor, domain 2"/>
    <property type="match status" value="1"/>
</dbReference>
<dbReference type="InterPro" id="IPR039532">
    <property type="entry name" value="TetR_C_Firmicutes"/>
</dbReference>
<dbReference type="AlphaFoldDB" id="A0A9J6QXS9"/>
<evidence type="ECO:0000256" key="2">
    <source>
        <dbReference type="PROSITE-ProRule" id="PRU00335"/>
    </source>
</evidence>
<evidence type="ECO:0000259" key="3">
    <source>
        <dbReference type="PROSITE" id="PS50977"/>
    </source>
</evidence>
<dbReference type="Pfam" id="PF00440">
    <property type="entry name" value="TetR_N"/>
    <property type="match status" value="1"/>
</dbReference>
<dbReference type="RefSeq" id="WP_148395386.1">
    <property type="nucleotide sequence ID" value="NZ_JAJAGH010000001.1"/>
</dbReference>
<dbReference type="PANTHER" id="PTHR43479">
    <property type="entry name" value="ACREF/ENVCD OPERON REPRESSOR-RELATED"/>
    <property type="match status" value="1"/>
</dbReference>
<evidence type="ECO:0000313" key="5">
    <source>
        <dbReference type="Proteomes" id="UP001065549"/>
    </source>
</evidence>
<dbReference type="InterPro" id="IPR001647">
    <property type="entry name" value="HTH_TetR"/>
</dbReference>
<dbReference type="InterPro" id="IPR050624">
    <property type="entry name" value="HTH-type_Tx_Regulator"/>
</dbReference>
<dbReference type="InterPro" id="IPR009057">
    <property type="entry name" value="Homeodomain-like_sf"/>
</dbReference>
<gene>
    <name evidence="4" type="ORF">OBO34_18380</name>
</gene>
<dbReference type="SUPFAM" id="SSF46689">
    <property type="entry name" value="Homeodomain-like"/>
    <property type="match status" value="1"/>
</dbReference>
<reference evidence="4" key="1">
    <citation type="submission" date="2022-09" db="EMBL/GenBank/DDBJ databases">
        <title>Culturomic study of gut microbiota in children with autism spectrum disorder.</title>
        <authorList>
            <person name="Efimov B.A."/>
            <person name="Chaplin A.V."/>
            <person name="Sokolova S.R."/>
            <person name="Pikina A.P."/>
            <person name="Korzhanova M."/>
            <person name="Belova V."/>
            <person name="Korostin D."/>
        </authorList>
    </citation>
    <scope>NUCLEOTIDE SEQUENCE</scope>
    <source>
        <strain evidence="4">ASD5510</strain>
    </source>
</reference>
<protein>
    <submittedName>
        <fullName evidence="4">TetR/AcrR family transcriptional regulator</fullName>
    </submittedName>
</protein>
<evidence type="ECO:0000256" key="1">
    <source>
        <dbReference type="ARBA" id="ARBA00023125"/>
    </source>
</evidence>
<dbReference type="PANTHER" id="PTHR43479:SF7">
    <property type="entry name" value="TETR-FAMILY TRANSCRIPTIONAL REGULATOR"/>
    <property type="match status" value="1"/>
</dbReference>
<accession>A0A9J6QXS9</accession>
<dbReference type="GO" id="GO:0003677">
    <property type="term" value="F:DNA binding"/>
    <property type="evidence" value="ECO:0007669"/>
    <property type="project" value="UniProtKB-UniRule"/>
</dbReference>
<dbReference type="EMBL" id="JAOSHN010000009">
    <property type="protein sequence ID" value="MCU7380300.1"/>
    <property type="molecule type" value="Genomic_DNA"/>
</dbReference>
<dbReference type="Proteomes" id="UP001065549">
    <property type="component" value="Unassembled WGS sequence"/>
</dbReference>
<keyword evidence="1 2" id="KW-0238">DNA-binding</keyword>
<feature type="domain" description="HTH tetR-type" evidence="3">
    <location>
        <begin position="3"/>
        <end position="63"/>
    </location>
</feature>
<evidence type="ECO:0000313" key="4">
    <source>
        <dbReference type="EMBL" id="MCU7380300.1"/>
    </source>
</evidence>
<dbReference type="Pfam" id="PF14278">
    <property type="entry name" value="TetR_C_8"/>
    <property type="match status" value="1"/>
</dbReference>
<keyword evidence="5" id="KW-1185">Reference proteome</keyword>
<feature type="DNA-binding region" description="H-T-H motif" evidence="2">
    <location>
        <begin position="26"/>
        <end position="45"/>
    </location>
</feature>
<name>A0A9J6QXS9_9FIRM</name>
<proteinExistence type="predicted"/>
<comment type="caution">
    <text evidence="4">The sequence shown here is derived from an EMBL/GenBank/DDBJ whole genome shotgun (WGS) entry which is preliminary data.</text>
</comment>
<organism evidence="4 5">
    <name type="scientific">Hominibacterium faecale</name>
    <dbReference type="NCBI Taxonomy" id="2839743"/>
    <lineage>
        <taxon>Bacteria</taxon>
        <taxon>Bacillati</taxon>
        <taxon>Bacillota</taxon>
        <taxon>Clostridia</taxon>
        <taxon>Peptostreptococcales</taxon>
        <taxon>Anaerovoracaceae</taxon>
        <taxon>Hominibacterium</taxon>
    </lineage>
</organism>